<proteinExistence type="predicted"/>
<dbReference type="Pfam" id="PF18152">
    <property type="entry name" value="DAHP_snth_FXD"/>
    <property type="match status" value="1"/>
</dbReference>
<comment type="caution">
    <text evidence="4">The sequence shown here is derived from an EMBL/GenBank/DDBJ whole genome shotgun (WGS) entry which is preliminary data.</text>
</comment>
<dbReference type="Proteomes" id="UP000585272">
    <property type="component" value="Unassembled WGS sequence"/>
</dbReference>
<evidence type="ECO:0000256" key="1">
    <source>
        <dbReference type="ARBA" id="ARBA00022679"/>
    </source>
</evidence>
<dbReference type="NCBIfam" id="TIGR01361">
    <property type="entry name" value="DAHP_synth_Bsub"/>
    <property type="match status" value="1"/>
</dbReference>
<name>A0A840IKC0_9ACTN</name>
<keyword evidence="1 4" id="KW-0808">Transferase</keyword>
<dbReference type="InterPro" id="IPR041071">
    <property type="entry name" value="DAHP_snth_FXD"/>
</dbReference>
<sequence>MKQDATEDEIQAVVERVEGAGARTHRINGDELTVLGVLGDREHVMRLELEGAPGVDKLVPILKPYKLASAQIRHGEPSVFEIGGRKVGGTHFALIAGPCTVESREQTLGTAHTVAAAGATLFRGGAYKPRTSPYAFHGLGQEGLRLLAEAKAETGMPIVTELMDARDLDAVLEVADVIQIGARNMQNYTLLTELGRAGRPVLLKRGLSATLEELLNASEYILKEGNEQVLLCERGIRTFETAYRFTLDLTAVPVLKQLTHLPVIVDPSHAAGRRDLVQPLSLAAAAVGADGIIVEVHPNPDEAICDGPQQLVADEFAAYAEKVAQAAAVAGKTISTPAAEPAATAAA</sequence>
<protein>
    <submittedName>
        <fullName evidence="4">3-deoxy-7-phosphoheptulonate synthase</fullName>
        <ecNumber evidence="4">2.5.1.54</ecNumber>
    </submittedName>
</protein>
<dbReference type="PANTHER" id="PTHR43018:SF1">
    <property type="entry name" value="PROTEIN AROA(G)"/>
    <property type="match status" value="1"/>
</dbReference>
<feature type="domain" description="DAHP synthetase I/KDSA" evidence="2">
    <location>
        <begin position="88"/>
        <end position="325"/>
    </location>
</feature>
<dbReference type="InterPro" id="IPR052899">
    <property type="entry name" value="Class-I_DAHP_synthase"/>
</dbReference>
<keyword evidence="5" id="KW-1185">Reference proteome</keyword>
<dbReference type="Gene3D" id="3.20.20.70">
    <property type="entry name" value="Aldolase class I"/>
    <property type="match status" value="1"/>
</dbReference>
<dbReference type="InterPro" id="IPR006268">
    <property type="entry name" value="DAHP_syn_2"/>
</dbReference>
<dbReference type="PANTHER" id="PTHR43018">
    <property type="entry name" value="PHOSPHO-2-DEHYDRO-3-DEOXYHEPTONATE ALDOLASE"/>
    <property type="match status" value="1"/>
</dbReference>
<evidence type="ECO:0000259" key="3">
    <source>
        <dbReference type="Pfam" id="PF18152"/>
    </source>
</evidence>
<feature type="domain" description="DAHP synthase ferredoxin-like" evidence="3">
    <location>
        <begin position="1"/>
        <end position="63"/>
    </location>
</feature>
<dbReference type="Pfam" id="PF00793">
    <property type="entry name" value="DAHP_synth_1"/>
    <property type="match status" value="1"/>
</dbReference>
<evidence type="ECO:0000313" key="4">
    <source>
        <dbReference type="EMBL" id="MBB4664681.1"/>
    </source>
</evidence>
<dbReference type="GO" id="GO:0016832">
    <property type="term" value="F:aldehyde-lyase activity"/>
    <property type="evidence" value="ECO:0007669"/>
    <property type="project" value="InterPro"/>
</dbReference>
<dbReference type="GO" id="GO:0003849">
    <property type="term" value="F:3-deoxy-7-phosphoheptulonate synthase activity"/>
    <property type="evidence" value="ECO:0007669"/>
    <property type="project" value="UniProtKB-EC"/>
</dbReference>
<dbReference type="InterPro" id="IPR006218">
    <property type="entry name" value="DAHP1/KDSA"/>
</dbReference>
<dbReference type="InterPro" id="IPR013785">
    <property type="entry name" value="Aldolase_TIM"/>
</dbReference>
<evidence type="ECO:0000259" key="2">
    <source>
        <dbReference type="Pfam" id="PF00793"/>
    </source>
</evidence>
<dbReference type="EC" id="2.5.1.54" evidence="4"/>
<evidence type="ECO:0000313" key="5">
    <source>
        <dbReference type="Proteomes" id="UP000585272"/>
    </source>
</evidence>
<dbReference type="SUPFAM" id="SSF51569">
    <property type="entry name" value="Aldolase"/>
    <property type="match status" value="1"/>
</dbReference>
<dbReference type="NCBIfam" id="NF006421">
    <property type="entry name" value="PRK08673.1"/>
    <property type="match status" value="1"/>
</dbReference>
<dbReference type="AlphaFoldDB" id="A0A840IKC0"/>
<dbReference type="GO" id="GO:0009073">
    <property type="term" value="P:aromatic amino acid family biosynthetic process"/>
    <property type="evidence" value="ECO:0007669"/>
    <property type="project" value="InterPro"/>
</dbReference>
<dbReference type="EMBL" id="JACHNU010000008">
    <property type="protein sequence ID" value="MBB4664681.1"/>
    <property type="molecule type" value="Genomic_DNA"/>
</dbReference>
<organism evidence="4 5">
    <name type="scientific">Conexibacter arvalis</name>
    <dbReference type="NCBI Taxonomy" id="912552"/>
    <lineage>
        <taxon>Bacteria</taxon>
        <taxon>Bacillati</taxon>
        <taxon>Actinomycetota</taxon>
        <taxon>Thermoleophilia</taxon>
        <taxon>Solirubrobacterales</taxon>
        <taxon>Conexibacteraceae</taxon>
        <taxon>Conexibacter</taxon>
    </lineage>
</organism>
<reference evidence="4 5" key="1">
    <citation type="submission" date="2020-08" db="EMBL/GenBank/DDBJ databases">
        <title>Genomic Encyclopedia of Archaeal and Bacterial Type Strains, Phase II (KMG-II): from individual species to whole genera.</title>
        <authorList>
            <person name="Goeker M."/>
        </authorList>
    </citation>
    <scope>NUCLEOTIDE SEQUENCE [LARGE SCALE GENOMIC DNA]</scope>
    <source>
        <strain evidence="4 5">DSM 23288</strain>
    </source>
</reference>
<gene>
    <name evidence="4" type="ORF">BDZ31_004296</name>
</gene>
<dbReference type="NCBIfam" id="NF009239">
    <property type="entry name" value="PRK12595.1"/>
    <property type="match status" value="1"/>
</dbReference>
<accession>A0A840IKC0</accession>
<dbReference type="Gene3D" id="3.30.70.1140">
    <property type="entry name" value="Phospho-2-dehydro-3-deoxyheptonate aldolase, domain 1"/>
    <property type="match status" value="1"/>
</dbReference>